<gene>
    <name evidence="1" type="ORF">A2174_01385</name>
</gene>
<dbReference type="Proteomes" id="UP000177725">
    <property type="component" value="Unassembled WGS sequence"/>
</dbReference>
<dbReference type="AlphaFoldDB" id="A0A1G2F5U9"/>
<name>A0A1G2F5U9_9BACT</name>
<evidence type="ECO:0000313" key="2">
    <source>
        <dbReference type="Proteomes" id="UP000177725"/>
    </source>
</evidence>
<accession>A0A1G2F5U9</accession>
<protein>
    <submittedName>
        <fullName evidence="1">Uncharacterized protein</fullName>
    </submittedName>
</protein>
<organism evidence="1 2">
    <name type="scientific">Candidatus Portnoybacteria bacterium RBG_13_41_18</name>
    <dbReference type="NCBI Taxonomy" id="1801991"/>
    <lineage>
        <taxon>Bacteria</taxon>
        <taxon>Candidatus Portnoyibacteriota</taxon>
    </lineage>
</organism>
<sequence>MACVCNPNNNLLKISKLQNSLFCHSGLAAPAKATLGVAGGSRNPGFILILWIPAHPNDAVGQAFHPSGDHP</sequence>
<proteinExistence type="predicted"/>
<reference evidence="1 2" key="1">
    <citation type="journal article" date="2016" name="Nat. Commun.">
        <title>Thousands of microbial genomes shed light on interconnected biogeochemical processes in an aquifer system.</title>
        <authorList>
            <person name="Anantharaman K."/>
            <person name="Brown C.T."/>
            <person name="Hug L.A."/>
            <person name="Sharon I."/>
            <person name="Castelle C.J."/>
            <person name="Probst A.J."/>
            <person name="Thomas B.C."/>
            <person name="Singh A."/>
            <person name="Wilkins M.J."/>
            <person name="Karaoz U."/>
            <person name="Brodie E.L."/>
            <person name="Williams K.H."/>
            <person name="Hubbard S.S."/>
            <person name="Banfield J.F."/>
        </authorList>
    </citation>
    <scope>NUCLEOTIDE SEQUENCE [LARGE SCALE GENOMIC DNA]</scope>
</reference>
<dbReference type="EMBL" id="MHMV01000045">
    <property type="protein sequence ID" value="OGZ33455.1"/>
    <property type="molecule type" value="Genomic_DNA"/>
</dbReference>
<comment type="caution">
    <text evidence="1">The sequence shown here is derived from an EMBL/GenBank/DDBJ whole genome shotgun (WGS) entry which is preliminary data.</text>
</comment>
<evidence type="ECO:0000313" key="1">
    <source>
        <dbReference type="EMBL" id="OGZ33455.1"/>
    </source>
</evidence>